<protein>
    <recommendedName>
        <fullName evidence="4">Minor tail protein</fullName>
    </recommendedName>
</protein>
<sequence length="463" mass="48509">MTQTIQYDKNPSGEGAAARVSRAAATPTISTDTGTGWPALGSKSHKAVATAVTICTTGLPNADRPAAAAGELWSTQVTVRALQACTIQAGLAFYGTLGATLGTLRGTVTSAAVTFAAGEVKTLTIDGALAPALTASVDLQVSRTIAGAPAIGDAFYVDKVTLTKTATSVPYRDPTTSPAAVWSGTADASTQVYYDPTVTVVPYEDDAPTPRVDITLTDLYPSALTVTVRQISAEGTVNVRDAIRKPDTANAFFVTDYAVPPGIPVTYQAQQYSATGAELGLTGTATTQVNFADPSTVVIQDPLNAKNSVRVEAKSDFGGLVARKRDVQLYRRGSDTIALMGQMGLLEGVPLPVQTKTIADAEKLTKVLAVSQVLVRSMPGYLRIPRCLHVVVGAPVESPVDVSWGGTWSVWPIVGDEVTPSEINSIASPLTYTRFKATYATYTAAKLVYSTYLQAKQSPPPDI</sequence>
<name>A0A191WEW8_9MICO</name>
<dbReference type="STRING" id="453304.ATC03_08935"/>
<keyword evidence="3" id="KW-1185">Reference proteome</keyword>
<feature type="region of interest" description="Disordered" evidence="1">
    <location>
        <begin position="1"/>
        <end position="37"/>
    </location>
</feature>
<dbReference type="OrthoDB" id="5064383at2"/>
<evidence type="ECO:0000313" key="3">
    <source>
        <dbReference type="Proteomes" id="UP000078437"/>
    </source>
</evidence>
<evidence type="ECO:0008006" key="4">
    <source>
        <dbReference type="Google" id="ProtNLM"/>
    </source>
</evidence>
<feature type="compositionally biased region" description="Low complexity" evidence="1">
    <location>
        <begin position="16"/>
        <end position="25"/>
    </location>
</feature>
<proteinExistence type="predicted"/>
<dbReference type="AlphaFoldDB" id="A0A191WEW8"/>
<organism evidence="2 3">
    <name type="scientific">Agromyces aureus</name>
    <dbReference type="NCBI Taxonomy" id="453304"/>
    <lineage>
        <taxon>Bacteria</taxon>
        <taxon>Bacillati</taxon>
        <taxon>Actinomycetota</taxon>
        <taxon>Actinomycetes</taxon>
        <taxon>Micrococcales</taxon>
        <taxon>Microbacteriaceae</taxon>
        <taxon>Agromyces</taxon>
    </lineage>
</organism>
<evidence type="ECO:0000313" key="2">
    <source>
        <dbReference type="EMBL" id="ANJ26825.1"/>
    </source>
</evidence>
<dbReference type="EMBL" id="CP013979">
    <property type="protein sequence ID" value="ANJ26825.1"/>
    <property type="molecule type" value="Genomic_DNA"/>
</dbReference>
<dbReference type="KEGG" id="agy:ATC03_08935"/>
<dbReference type="Proteomes" id="UP000078437">
    <property type="component" value="Chromosome"/>
</dbReference>
<dbReference type="RefSeq" id="WP_067875817.1">
    <property type="nucleotide sequence ID" value="NZ_CP013979.1"/>
</dbReference>
<reference evidence="2 3" key="1">
    <citation type="journal article" date="2016" name="Int. J. Syst. Evol. Microbiol.">
        <title>Agromyces aureus sp. nov., isolated from the rhizosphere of Salix caprea L. grown in a heavy-metal-contaminated soil.</title>
        <authorList>
            <person name="Corretto E."/>
            <person name="Antonielli L."/>
            <person name="Sessitsch A."/>
            <person name="Compant S."/>
            <person name="Gorfer M."/>
            <person name="Kuffner M."/>
            <person name="Brader G."/>
        </authorList>
    </citation>
    <scope>NUCLEOTIDE SEQUENCE [LARGE SCALE GENOMIC DNA]</scope>
    <source>
        <strain evidence="2 3">AR33</strain>
    </source>
</reference>
<gene>
    <name evidence="2" type="ORF">ATC03_08935</name>
</gene>
<accession>A0A191WEW8</accession>
<evidence type="ECO:0000256" key="1">
    <source>
        <dbReference type="SAM" id="MobiDB-lite"/>
    </source>
</evidence>
<reference evidence="3" key="2">
    <citation type="submission" date="2016-01" db="EMBL/GenBank/DDBJ databases">
        <title>Complete genome sequence of Agromyces aureus AR33T and comparison with related organisms.</title>
        <authorList>
            <person name="Corretto E."/>
            <person name="Antonielli L."/>
            <person name="Sessitsch A."/>
            <person name="Brader G."/>
        </authorList>
    </citation>
    <scope>NUCLEOTIDE SEQUENCE [LARGE SCALE GENOMIC DNA]</scope>
    <source>
        <strain evidence="3">AR33</strain>
    </source>
</reference>